<keyword evidence="2" id="KW-1185">Reference proteome</keyword>
<gene>
    <name evidence="1" type="ORF">PXEA_LOCUS23461</name>
</gene>
<protein>
    <submittedName>
        <fullName evidence="1">Uncharacterized protein</fullName>
    </submittedName>
</protein>
<comment type="caution">
    <text evidence="1">The sequence shown here is derived from an EMBL/GenBank/DDBJ whole genome shotgun (WGS) entry which is preliminary data.</text>
</comment>
<feature type="non-terminal residue" evidence="1">
    <location>
        <position position="1"/>
    </location>
</feature>
<name>A0A448X7H5_9PLAT</name>
<dbReference type="AlphaFoldDB" id="A0A448X7H5"/>
<accession>A0A448X7H5</accession>
<dbReference type="Proteomes" id="UP000784294">
    <property type="component" value="Unassembled WGS sequence"/>
</dbReference>
<dbReference type="EMBL" id="CAAALY010108573">
    <property type="protein sequence ID" value="VEL30021.1"/>
    <property type="molecule type" value="Genomic_DNA"/>
</dbReference>
<evidence type="ECO:0000313" key="2">
    <source>
        <dbReference type="Proteomes" id="UP000784294"/>
    </source>
</evidence>
<organism evidence="1 2">
    <name type="scientific">Protopolystoma xenopodis</name>
    <dbReference type="NCBI Taxonomy" id="117903"/>
    <lineage>
        <taxon>Eukaryota</taxon>
        <taxon>Metazoa</taxon>
        <taxon>Spiralia</taxon>
        <taxon>Lophotrochozoa</taxon>
        <taxon>Platyhelminthes</taxon>
        <taxon>Monogenea</taxon>
        <taxon>Polyopisthocotylea</taxon>
        <taxon>Polystomatidea</taxon>
        <taxon>Polystomatidae</taxon>
        <taxon>Protopolystoma</taxon>
    </lineage>
</organism>
<evidence type="ECO:0000313" key="1">
    <source>
        <dbReference type="EMBL" id="VEL30021.1"/>
    </source>
</evidence>
<reference evidence="1" key="1">
    <citation type="submission" date="2018-11" db="EMBL/GenBank/DDBJ databases">
        <authorList>
            <consortium name="Pathogen Informatics"/>
        </authorList>
    </citation>
    <scope>NUCLEOTIDE SEQUENCE</scope>
</reference>
<sequence>MPLVTSLTRHWRGVWLSDVGPIERDLLRKFILHSFDNLDPRVYHRSVLSGIDGLLRGSRSKLSDQPYCSQLDQLTWTLVSGLMFSELSDSNIWSEEAMIGVDSNDHSIKERVLSCLYNHLITLWNLHLHGQCLPKSRSESACSTFGPLGHPGVDMPPKSAKELLSGLGGLLGPLVRFALGRSALYEDYSLNSSPNETSYGLAGQSYDAHIAYPPNFLAQLVQTCAMFENECSQVKFLTITHVIHLLAETSVILTYMLRRSLGALLLALASRPKWQ</sequence>
<proteinExistence type="predicted"/>